<keyword evidence="4 5" id="KW-0472">Membrane</keyword>
<evidence type="ECO:0008006" key="8">
    <source>
        <dbReference type="Google" id="ProtNLM"/>
    </source>
</evidence>
<name>A0A2M7V733_9BACT</name>
<keyword evidence="2 5" id="KW-0812">Transmembrane</keyword>
<evidence type="ECO:0000313" key="6">
    <source>
        <dbReference type="EMBL" id="PIZ94520.1"/>
    </source>
</evidence>
<comment type="caution">
    <text evidence="6">The sequence shown here is derived from an EMBL/GenBank/DDBJ whole genome shotgun (WGS) entry which is preliminary data.</text>
</comment>
<feature type="transmembrane region" description="Helical" evidence="5">
    <location>
        <begin position="51"/>
        <end position="73"/>
    </location>
</feature>
<sequence>MHVPNNKNYIHHRLPGIGATIRELVFGMEDGMVSTMGAITGIAVGSNEPKIVILSGAVIIAVESISMGLGSYLSNKSEQEVNQNILSEEREEISNYPEEEKKEMFGLFVTDGWSKNMAQKMTEEVSKDKKLMLREMAYRELKVHTEHANSPWKNGLVMLFSYIFGGAIPLLPYLFSTDLGVVVPISISITLVALFILGSITTRYSKRKWWKAGLEMFLLATFAAVVGFGIGSLVG</sequence>
<dbReference type="GO" id="GO:0030026">
    <property type="term" value="P:intracellular manganese ion homeostasis"/>
    <property type="evidence" value="ECO:0007669"/>
    <property type="project" value="InterPro"/>
</dbReference>
<evidence type="ECO:0000256" key="2">
    <source>
        <dbReference type="ARBA" id="ARBA00022692"/>
    </source>
</evidence>
<feature type="transmembrane region" description="Helical" evidence="5">
    <location>
        <begin position="181"/>
        <end position="200"/>
    </location>
</feature>
<evidence type="ECO:0000256" key="5">
    <source>
        <dbReference type="SAM" id="Phobius"/>
    </source>
</evidence>
<comment type="subcellular location">
    <subcellularLocation>
        <location evidence="1">Endomembrane system</location>
        <topology evidence="1">Multi-pass membrane protein</topology>
    </subcellularLocation>
</comment>
<dbReference type="Proteomes" id="UP000228568">
    <property type="component" value="Unassembled WGS sequence"/>
</dbReference>
<dbReference type="PANTHER" id="PTHR31851">
    <property type="entry name" value="FE(2+)/MN(2+) TRANSPORTER PCL1"/>
    <property type="match status" value="1"/>
</dbReference>
<dbReference type="GO" id="GO:0005384">
    <property type="term" value="F:manganese ion transmembrane transporter activity"/>
    <property type="evidence" value="ECO:0007669"/>
    <property type="project" value="InterPro"/>
</dbReference>
<evidence type="ECO:0000313" key="7">
    <source>
        <dbReference type="Proteomes" id="UP000228568"/>
    </source>
</evidence>
<protein>
    <recommendedName>
        <fullName evidence="8">Iron transporter</fullName>
    </recommendedName>
</protein>
<evidence type="ECO:0000256" key="3">
    <source>
        <dbReference type="ARBA" id="ARBA00022989"/>
    </source>
</evidence>
<dbReference type="EMBL" id="PFPK01000040">
    <property type="protein sequence ID" value="PIZ94520.1"/>
    <property type="molecule type" value="Genomic_DNA"/>
</dbReference>
<gene>
    <name evidence="6" type="ORF">COX81_03395</name>
</gene>
<proteinExistence type="predicted"/>
<organism evidence="6 7">
    <name type="scientific">Candidatus Magasanikbacteria bacterium CG_4_10_14_0_2_um_filter_37_12</name>
    <dbReference type="NCBI Taxonomy" id="1974637"/>
    <lineage>
        <taxon>Bacteria</taxon>
        <taxon>Candidatus Magasanikiibacteriota</taxon>
    </lineage>
</organism>
<evidence type="ECO:0000256" key="4">
    <source>
        <dbReference type="ARBA" id="ARBA00023136"/>
    </source>
</evidence>
<evidence type="ECO:0000256" key="1">
    <source>
        <dbReference type="ARBA" id="ARBA00004127"/>
    </source>
</evidence>
<keyword evidence="3 5" id="KW-1133">Transmembrane helix</keyword>
<dbReference type="Pfam" id="PF01988">
    <property type="entry name" value="VIT1"/>
    <property type="match status" value="1"/>
</dbReference>
<dbReference type="GO" id="GO:0012505">
    <property type="term" value="C:endomembrane system"/>
    <property type="evidence" value="ECO:0007669"/>
    <property type="project" value="UniProtKB-SubCell"/>
</dbReference>
<dbReference type="InterPro" id="IPR008217">
    <property type="entry name" value="Ccc1_fam"/>
</dbReference>
<feature type="transmembrane region" description="Helical" evidence="5">
    <location>
        <begin position="212"/>
        <end position="234"/>
    </location>
</feature>
<reference evidence="7" key="1">
    <citation type="submission" date="2017-09" db="EMBL/GenBank/DDBJ databases">
        <title>Depth-based differentiation of microbial function through sediment-hosted aquifers and enrichment of novel symbionts in the deep terrestrial subsurface.</title>
        <authorList>
            <person name="Probst A.J."/>
            <person name="Ladd B."/>
            <person name="Jarett J.K."/>
            <person name="Geller-Mcgrath D.E."/>
            <person name="Sieber C.M.K."/>
            <person name="Emerson J.B."/>
            <person name="Anantharaman K."/>
            <person name="Thomas B.C."/>
            <person name="Malmstrom R."/>
            <person name="Stieglmeier M."/>
            <person name="Klingl A."/>
            <person name="Woyke T."/>
            <person name="Ryan C.M."/>
            <person name="Banfield J.F."/>
        </authorList>
    </citation>
    <scope>NUCLEOTIDE SEQUENCE [LARGE SCALE GENOMIC DNA]</scope>
</reference>
<feature type="transmembrane region" description="Helical" evidence="5">
    <location>
        <begin position="156"/>
        <end position="175"/>
    </location>
</feature>
<dbReference type="AlphaFoldDB" id="A0A2M7V733"/>
<accession>A0A2M7V733</accession>